<dbReference type="InterPro" id="IPR020835">
    <property type="entry name" value="Catalase_sf"/>
</dbReference>
<dbReference type="GO" id="GO:0042744">
    <property type="term" value="P:hydrogen peroxide catabolic process"/>
    <property type="evidence" value="ECO:0007669"/>
    <property type="project" value="TreeGrafter"/>
</dbReference>
<evidence type="ECO:0000259" key="11">
    <source>
        <dbReference type="SMART" id="SM01060"/>
    </source>
</evidence>
<evidence type="ECO:0000256" key="4">
    <source>
        <dbReference type="ARBA" id="ARBA00022723"/>
    </source>
</evidence>
<evidence type="ECO:0000256" key="5">
    <source>
        <dbReference type="ARBA" id="ARBA00023002"/>
    </source>
</evidence>
<feature type="signal peptide" evidence="10">
    <location>
        <begin position="1"/>
        <end position="24"/>
    </location>
</feature>
<evidence type="ECO:0000256" key="3">
    <source>
        <dbReference type="ARBA" id="ARBA00022617"/>
    </source>
</evidence>
<dbReference type="GO" id="GO:0020037">
    <property type="term" value="F:heme binding"/>
    <property type="evidence" value="ECO:0007669"/>
    <property type="project" value="InterPro"/>
</dbReference>
<keyword evidence="10" id="KW-0732">Signal</keyword>
<dbReference type="GO" id="GO:0042542">
    <property type="term" value="P:response to hydrogen peroxide"/>
    <property type="evidence" value="ECO:0007669"/>
    <property type="project" value="TreeGrafter"/>
</dbReference>
<comment type="function">
    <text evidence="7">Has an organic peroxide-dependent peroxidase activity.</text>
</comment>
<keyword evidence="2 7" id="KW-0575">Peroxidase</keyword>
<proteinExistence type="inferred from homology"/>
<dbReference type="Proteomes" id="UP000004374">
    <property type="component" value="Unassembled WGS sequence"/>
</dbReference>
<dbReference type="EC" id="1.11.1.-" evidence="7"/>
<protein>
    <recommendedName>
        <fullName evidence="7">Catalase-related peroxidase</fullName>
        <ecNumber evidence="7">1.11.1.-</ecNumber>
    </recommendedName>
</protein>
<sequence length="332" mass="35851">MMQPNTLMLPALLTLLLSAGSAAAKTPPKVSAQQFVDLQQGNSLFAGFRRAHAKGLCVSGEFRSNGELAPYSSASLFKAGVTPFVGRLSIAGNNPTAPDLKAPVRSLALSFSLSRTEQWRLAMNTPPVMAVADPHTFYQQIQAIQAGPEAIQQFFAAHPESSEFRTWAAQYKPSGSFAGETYHSINAFYLINSDGQQQAVRWALMPTVTADTMAFDGDNALQQEISARIAEGPVVFNWVFTLADASDDENNATKAWPASRRQVNAGQIVLTGTAAQLESNCHGINFDPLVLPSGIKATADPILRARSAAYAESYRRRAKEQFQGALEESSHD</sequence>
<evidence type="ECO:0000256" key="1">
    <source>
        <dbReference type="ARBA" id="ARBA00005329"/>
    </source>
</evidence>
<evidence type="ECO:0000256" key="8">
    <source>
        <dbReference type="PIRSR" id="PIRSR000296-1"/>
    </source>
</evidence>
<dbReference type="CDD" id="cd08153">
    <property type="entry name" value="srpA_like"/>
    <property type="match status" value="1"/>
</dbReference>
<dbReference type="Pfam" id="PF00199">
    <property type="entry name" value="Catalase"/>
    <property type="match status" value="1"/>
</dbReference>
<dbReference type="GO" id="GO:0046872">
    <property type="term" value="F:metal ion binding"/>
    <property type="evidence" value="ECO:0007669"/>
    <property type="project" value="UniProtKB-KW"/>
</dbReference>
<comment type="caution">
    <text evidence="12">The sequence shown here is derived from an EMBL/GenBank/DDBJ whole genome shotgun (WGS) entry which is preliminary data.</text>
</comment>
<dbReference type="PIRSF" id="PIRSF000296">
    <property type="entry name" value="SrpA"/>
    <property type="match status" value="1"/>
</dbReference>
<dbReference type="STRING" id="562729.RNAN_0237"/>
<evidence type="ECO:0000256" key="2">
    <source>
        <dbReference type="ARBA" id="ARBA00022559"/>
    </source>
</evidence>
<dbReference type="GO" id="GO:0004096">
    <property type="term" value="F:catalase activity"/>
    <property type="evidence" value="ECO:0007669"/>
    <property type="project" value="InterPro"/>
</dbReference>
<feature type="active site" evidence="8">
    <location>
        <position position="52"/>
    </location>
</feature>
<dbReference type="SMART" id="SM01060">
    <property type="entry name" value="Catalase"/>
    <property type="match status" value="1"/>
</dbReference>
<dbReference type="InterPro" id="IPR024168">
    <property type="entry name" value="Catalase_SrpA-type_pred"/>
</dbReference>
<dbReference type="PROSITE" id="PS51402">
    <property type="entry name" value="CATALASE_3"/>
    <property type="match status" value="1"/>
</dbReference>
<dbReference type="PANTHER" id="PTHR11465">
    <property type="entry name" value="CATALASE"/>
    <property type="match status" value="1"/>
</dbReference>
<feature type="domain" description="Catalase core" evidence="11">
    <location>
        <begin position="31"/>
        <end position="332"/>
    </location>
</feature>
<feature type="binding site" description="axial binding residue" evidence="9">
    <location>
        <position position="310"/>
    </location>
    <ligand>
        <name>heme</name>
        <dbReference type="ChEBI" id="CHEBI:30413"/>
    </ligand>
    <ligandPart>
        <name>Fe</name>
        <dbReference type="ChEBI" id="CHEBI:18248"/>
    </ligandPart>
</feature>
<dbReference type="Gene3D" id="1.20.1280.120">
    <property type="match status" value="1"/>
</dbReference>
<dbReference type="RefSeq" id="WP_008217894.1">
    <property type="nucleotide sequence ID" value="NZ_BAFK01000001.1"/>
</dbReference>
<dbReference type="EMBL" id="BAFK01000001">
    <property type="protein sequence ID" value="GAB57274.1"/>
    <property type="molecule type" value="Genomic_DNA"/>
</dbReference>
<comment type="cofactor">
    <cofactor evidence="7">
        <name>heme</name>
        <dbReference type="ChEBI" id="CHEBI:30413"/>
    </cofactor>
</comment>
<evidence type="ECO:0000313" key="12">
    <source>
        <dbReference type="EMBL" id="GAB57274.1"/>
    </source>
</evidence>
<dbReference type="GO" id="GO:0005737">
    <property type="term" value="C:cytoplasm"/>
    <property type="evidence" value="ECO:0007669"/>
    <property type="project" value="TreeGrafter"/>
</dbReference>
<reference evidence="12 13" key="1">
    <citation type="journal article" date="2012" name="J. Bacteriol.">
        <title>Genome Sequence of the Protease-Producing Bacterium Rheinheimera nanhaiensis E407-8T, Isolated from Deep-Sea Sediment of the South China Sea.</title>
        <authorList>
            <person name="Zhang X.-Y."/>
            <person name="Zhang Y.-J."/>
            <person name="Qin Q.-L."/>
            <person name="Xie B.-B."/>
            <person name="Chen X.-L."/>
            <person name="Zhou B.-C."/>
            <person name="Zhang Y.-Z."/>
        </authorList>
    </citation>
    <scope>NUCLEOTIDE SEQUENCE [LARGE SCALE GENOMIC DNA]</scope>
    <source>
        <strain evidence="12 13">E407-8</strain>
    </source>
</reference>
<dbReference type="SUPFAM" id="SSF56634">
    <property type="entry name" value="Heme-dependent catalase-like"/>
    <property type="match status" value="1"/>
</dbReference>
<keyword evidence="13" id="KW-1185">Reference proteome</keyword>
<dbReference type="AlphaFoldDB" id="I1DT96"/>
<organism evidence="12 13">
    <name type="scientific">Rheinheimera nanhaiensis E407-8</name>
    <dbReference type="NCBI Taxonomy" id="562729"/>
    <lineage>
        <taxon>Bacteria</taxon>
        <taxon>Pseudomonadati</taxon>
        <taxon>Pseudomonadota</taxon>
        <taxon>Gammaproteobacteria</taxon>
        <taxon>Chromatiales</taxon>
        <taxon>Chromatiaceae</taxon>
        <taxon>Rheinheimera</taxon>
    </lineage>
</organism>
<comment type="similarity">
    <text evidence="1 7">Belongs to the catalase family.</text>
</comment>
<gene>
    <name evidence="12" type="primary">srpA</name>
    <name evidence="12" type="ORF">RNAN_0237</name>
</gene>
<feature type="chain" id="PRO_5003639428" description="Catalase-related peroxidase" evidence="10">
    <location>
        <begin position="25"/>
        <end position="332"/>
    </location>
</feature>
<keyword evidence="3 7" id="KW-0349">Heme</keyword>
<evidence type="ECO:0000313" key="13">
    <source>
        <dbReference type="Proteomes" id="UP000004374"/>
    </source>
</evidence>
<dbReference type="InterPro" id="IPR018028">
    <property type="entry name" value="Catalase"/>
</dbReference>
<keyword evidence="5 7" id="KW-0560">Oxidoreductase</keyword>
<evidence type="ECO:0000256" key="9">
    <source>
        <dbReference type="PIRSR" id="PIRSR000296-2"/>
    </source>
</evidence>
<keyword evidence="4 7" id="KW-0479">Metal-binding</keyword>
<evidence type="ECO:0000256" key="6">
    <source>
        <dbReference type="ARBA" id="ARBA00023004"/>
    </source>
</evidence>
<name>I1DT96_9GAMM</name>
<accession>I1DT96</accession>
<dbReference type="Gene3D" id="2.40.180.10">
    <property type="entry name" value="Catalase core domain"/>
    <property type="match status" value="1"/>
</dbReference>
<keyword evidence="6 7" id="KW-0408">Iron</keyword>
<evidence type="ECO:0000256" key="10">
    <source>
        <dbReference type="SAM" id="SignalP"/>
    </source>
</evidence>
<dbReference type="PANTHER" id="PTHR11465:SF9">
    <property type="entry name" value="CATALASE"/>
    <property type="match status" value="1"/>
</dbReference>
<dbReference type="InterPro" id="IPR011614">
    <property type="entry name" value="Catalase_core"/>
</dbReference>
<evidence type="ECO:0000256" key="7">
    <source>
        <dbReference type="PIRNR" id="PIRNR000296"/>
    </source>
</evidence>